<dbReference type="Proteomes" id="UP001346149">
    <property type="component" value="Unassembled WGS sequence"/>
</dbReference>
<evidence type="ECO:0000313" key="1">
    <source>
        <dbReference type="EMBL" id="KAK4798068.1"/>
    </source>
</evidence>
<sequence length="49" mass="5037">MTAQHILGNPSLQRLSAGGGGCQPTMELEVGAGRRVRGAARTKYAHGAC</sequence>
<evidence type="ECO:0000313" key="2">
    <source>
        <dbReference type="Proteomes" id="UP001346149"/>
    </source>
</evidence>
<reference evidence="1 2" key="1">
    <citation type="journal article" date="2023" name="Hortic Res">
        <title>Pangenome of water caltrop reveals structural variations and asymmetric subgenome divergence after allopolyploidization.</title>
        <authorList>
            <person name="Zhang X."/>
            <person name="Chen Y."/>
            <person name="Wang L."/>
            <person name="Yuan Y."/>
            <person name="Fang M."/>
            <person name="Shi L."/>
            <person name="Lu R."/>
            <person name="Comes H.P."/>
            <person name="Ma Y."/>
            <person name="Chen Y."/>
            <person name="Huang G."/>
            <person name="Zhou Y."/>
            <person name="Zheng Z."/>
            <person name="Qiu Y."/>
        </authorList>
    </citation>
    <scope>NUCLEOTIDE SEQUENCE [LARGE SCALE GENOMIC DNA]</scope>
    <source>
        <strain evidence="1">F231</strain>
    </source>
</reference>
<comment type="caution">
    <text evidence="1">The sequence shown here is derived from an EMBL/GenBank/DDBJ whole genome shotgun (WGS) entry which is preliminary data.</text>
</comment>
<proteinExistence type="predicted"/>
<gene>
    <name evidence="1" type="ORF">SAY86_030394</name>
</gene>
<dbReference type="EMBL" id="JAXQNO010000005">
    <property type="protein sequence ID" value="KAK4798068.1"/>
    <property type="molecule type" value="Genomic_DNA"/>
</dbReference>
<keyword evidence="2" id="KW-1185">Reference proteome</keyword>
<organism evidence="1 2">
    <name type="scientific">Trapa natans</name>
    <name type="common">Water chestnut</name>
    <dbReference type="NCBI Taxonomy" id="22666"/>
    <lineage>
        <taxon>Eukaryota</taxon>
        <taxon>Viridiplantae</taxon>
        <taxon>Streptophyta</taxon>
        <taxon>Embryophyta</taxon>
        <taxon>Tracheophyta</taxon>
        <taxon>Spermatophyta</taxon>
        <taxon>Magnoliopsida</taxon>
        <taxon>eudicotyledons</taxon>
        <taxon>Gunneridae</taxon>
        <taxon>Pentapetalae</taxon>
        <taxon>rosids</taxon>
        <taxon>malvids</taxon>
        <taxon>Myrtales</taxon>
        <taxon>Lythraceae</taxon>
        <taxon>Trapa</taxon>
    </lineage>
</organism>
<protein>
    <submittedName>
        <fullName evidence="1">Uncharacterized protein</fullName>
    </submittedName>
</protein>
<accession>A0AAN7MRK4</accession>
<dbReference type="AlphaFoldDB" id="A0AAN7MRK4"/>
<name>A0AAN7MRK4_TRANT</name>